<comment type="caution">
    <text evidence="3">The sequence shown here is derived from an EMBL/GenBank/DDBJ whole genome shotgun (WGS) entry which is preliminary data.</text>
</comment>
<feature type="compositionally biased region" description="Acidic residues" evidence="2">
    <location>
        <begin position="306"/>
        <end position="315"/>
    </location>
</feature>
<feature type="repeat" description="TPR" evidence="1">
    <location>
        <begin position="533"/>
        <end position="566"/>
    </location>
</feature>
<dbReference type="AlphaFoldDB" id="A0A069D6N7"/>
<dbReference type="PANTHER" id="PTHR12558:SF13">
    <property type="entry name" value="CELL DIVISION CYCLE PROTEIN 27 HOMOLOG"/>
    <property type="match status" value="1"/>
</dbReference>
<organism evidence="3 4">
    <name type="scientific">Bacteroides graminisolvens DSM 19988 = JCM 15093</name>
    <dbReference type="NCBI Taxonomy" id="1121097"/>
    <lineage>
        <taxon>Bacteria</taxon>
        <taxon>Pseudomonadati</taxon>
        <taxon>Bacteroidota</taxon>
        <taxon>Bacteroidia</taxon>
        <taxon>Bacteroidales</taxon>
        <taxon>Bacteroidaceae</taxon>
        <taxon>Bacteroides</taxon>
    </lineage>
</organism>
<keyword evidence="1" id="KW-0802">TPR repeat</keyword>
<evidence type="ECO:0000256" key="2">
    <source>
        <dbReference type="SAM" id="MobiDB-lite"/>
    </source>
</evidence>
<gene>
    <name evidence="3" type="ORF">JCM15093_3273</name>
</gene>
<keyword evidence="4" id="KW-1185">Reference proteome</keyword>
<dbReference type="EMBL" id="BAJS01000034">
    <property type="protein sequence ID" value="GAK37981.1"/>
    <property type="molecule type" value="Genomic_DNA"/>
</dbReference>
<dbReference type="Gene3D" id="1.25.40.10">
    <property type="entry name" value="Tetratricopeptide repeat domain"/>
    <property type="match status" value="2"/>
</dbReference>
<accession>A0A069D6N7</accession>
<feature type="region of interest" description="Disordered" evidence="2">
    <location>
        <begin position="303"/>
        <end position="329"/>
    </location>
</feature>
<name>A0A069D6N7_9BACE</name>
<evidence type="ECO:0000256" key="1">
    <source>
        <dbReference type="PROSITE-ProRule" id="PRU00339"/>
    </source>
</evidence>
<dbReference type="PANTHER" id="PTHR12558">
    <property type="entry name" value="CELL DIVISION CYCLE 16,23,27"/>
    <property type="match status" value="1"/>
</dbReference>
<dbReference type="OrthoDB" id="1108959at2"/>
<dbReference type="Pfam" id="PF13181">
    <property type="entry name" value="TPR_8"/>
    <property type="match status" value="1"/>
</dbReference>
<feature type="repeat" description="TPR" evidence="1">
    <location>
        <begin position="635"/>
        <end position="668"/>
    </location>
</feature>
<evidence type="ECO:0000313" key="4">
    <source>
        <dbReference type="Proteomes" id="UP000027601"/>
    </source>
</evidence>
<protein>
    <submittedName>
        <fullName evidence="3">TPR repeat protein</fullName>
    </submittedName>
</protein>
<dbReference type="Pfam" id="PF13432">
    <property type="entry name" value="TPR_16"/>
    <property type="match status" value="1"/>
</dbReference>
<reference evidence="3 4" key="1">
    <citation type="journal article" date="2015" name="Microbes Environ.">
        <title>Distribution and evolution of nitrogen fixation genes in the phylum bacteroidetes.</title>
        <authorList>
            <person name="Inoue J."/>
            <person name="Oshima K."/>
            <person name="Suda W."/>
            <person name="Sakamoto M."/>
            <person name="Iino T."/>
            <person name="Noda S."/>
            <person name="Hongoh Y."/>
            <person name="Hattori M."/>
            <person name="Ohkuma M."/>
        </authorList>
    </citation>
    <scope>NUCLEOTIDE SEQUENCE [LARGE SCALE GENOMIC DNA]</scope>
    <source>
        <strain evidence="3 4">JCM 15093</strain>
    </source>
</reference>
<evidence type="ECO:0000313" key="3">
    <source>
        <dbReference type="EMBL" id="GAK37981.1"/>
    </source>
</evidence>
<dbReference type="PROSITE" id="PS50005">
    <property type="entry name" value="TPR"/>
    <property type="match status" value="2"/>
</dbReference>
<dbReference type="SUPFAM" id="SSF48452">
    <property type="entry name" value="TPR-like"/>
    <property type="match status" value="1"/>
</dbReference>
<dbReference type="RefSeq" id="WP_024997523.1">
    <property type="nucleotide sequence ID" value="NZ_ATZI01000024.1"/>
</dbReference>
<dbReference type="Proteomes" id="UP000027601">
    <property type="component" value="Unassembled WGS sequence"/>
</dbReference>
<dbReference type="SMART" id="SM00028">
    <property type="entry name" value="TPR"/>
    <property type="match status" value="6"/>
</dbReference>
<dbReference type="STRING" id="1121097.GCA_000428125_03049"/>
<dbReference type="InterPro" id="IPR019734">
    <property type="entry name" value="TPR_rpt"/>
</dbReference>
<proteinExistence type="predicted"/>
<sequence length="732" mass="86364">MDNNFLSAEYIELQHTAIKKLILDQRLNEAISLLAPLVETIAQAELQYKLDEIRFSYTSMLQYMQKGVEDPERHSLYMKLLAETLEINDQMKISQLANYKYNSYYRLKASYSNSHNNKNLEIIKTELETWCIDSNLDIKDNSFESDQIRKRHEDILTEMFTYIYLNTHWDKTDKLAADAFLKTSNVAGNDLCLMVSAVTMSLLVCFDSLKMKWLLDAYLHTSTNVNQRALVGIAFNIHLYEERMHLYPEIRAQVNILNEMPEFGKELNRMHIQWLFCQETEKIDKKMREEIIPEMIKNATQNLDLPLDETDDDNEDKNPDWNNNKKQSDFEDMMREVGELQQEGADVYMSSFSQLKRYPFFEVLSNWFYPFDKQHSMVVNVLREGTDPKNIVNLILDSTIFCDSDKYSLCFTLQHVPESQRQQMLSQLTEQQLNDFTDDMQILSAKKGDTQPNIICRQYLHSLYRFFKLHQSRKEFPTIFDGRINIHRYHTLRDVLYKEEYLLPLANYYFSKEHFDKAAEVYSEIIGLTKGKADLFEKLGFCFQKQKEYDKAIEAYLKADMIHSDNVWTMRHLATCYRITKNYSNALSYYKKVESVLTENPNVTYYIGVCLAELKKYDEAINYFFKLDFMGSASIKSWRAIAWCSLANDKLEQAVIYYEKVLTMEPNYKDYLNAGHAYLCTKKIDQALSQYNKAYSTIKSKERFIELFYQDKELLLKNGIHENDIPLLIDLL</sequence>
<dbReference type="eggNOG" id="COG0457">
    <property type="taxonomic scope" value="Bacteria"/>
</dbReference>
<dbReference type="InterPro" id="IPR011990">
    <property type="entry name" value="TPR-like_helical_dom_sf"/>
</dbReference>